<feature type="signal peptide" evidence="1">
    <location>
        <begin position="1"/>
        <end position="26"/>
    </location>
</feature>
<evidence type="ECO:0000313" key="2">
    <source>
        <dbReference type="EMBL" id="GAA0962376.1"/>
    </source>
</evidence>
<name>A0ABP4CAE6_9ACTN</name>
<evidence type="ECO:0000313" key="3">
    <source>
        <dbReference type="Proteomes" id="UP001500665"/>
    </source>
</evidence>
<dbReference type="EMBL" id="BAAAHH010000027">
    <property type="protein sequence ID" value="GAA0962376.1"/>
    <property type="molecule type" value="Genomic_DNA"/>
</dbReference>
<evidence type="ECO:0000256" key="1">
    <source>
        <dbReference type="SAM" id="SignalP"/>
    </source>
</evidence>
<proteinExistence type="predicted"/>
<reference evidence="3" key="1">
    <citation type="journal article" date="2019" name="Int. J. Syst. Evol. Microbiol.">
        <title>The Global Catalogue of Microorganisms (GCM) 10K type strain sequencing project: providing services to taxonomists for standard genome sequencing and annotation.</title>
        <authorList>
            <consortium name="The Broad Institute Genomics Platform"/>
            <consortium name="The Broad Institute Genome Sequencing Center for Infectious Disease"/>
            <person name="Wu L."/>
            <person name="Ma J."/>
        </authorList>
    </citation>
    <scope>NUCLEOTIDE SEQUENCE [LARGE SCALE GENOMIC DNA]</scope>
    <source>
        <strain evidence="3">JCM 10696</strain>
    </source>
</reference>
<organism evidence="2 3">
    <name type="scientific">Actinocorallia libanotica</name>
    <dbReference type="NCBI Taxonomy" id="46162"/>
    <lineage>
        <taxon>Bacteria</taxon>
        <taxon>Bacillati</taxon>
        <taxon>Actinomycetota</taxon>
        <taxon>Actinomycetes</taxon>
        <taxon>Streptosporangiales</taxon>
        <taxon>Thermomonosporaceae</taxon>
        <taxon>Actinocorallia</taxon>
    </lineage>
</organism>
<dbReference type="Proteomes" id="UP001500665">
    <property type="component" value="Unassembled WGS sequence"/>
</dbReference>
<gene>
    <name evidence="2" type="ORF">GCM10009550_56370</name>
</gene>
<dbReference type="SUPFAM" id="SSF63829">
    <property type="entry name" value="Calcium-dependent phosphotriesterase"/>
    <property type="match status" value="1"/>
</dbReference>
<keyword evidence="3" id="KW-1185">Reference proteome</keyword>
<dbReference type="RefSeq" id="WP_344244016.1">
    <property type="nucleotide sequence ID" value="NZ_BAAAHH010000027.1"/>
</dbReference>
<comment type="caution">
    <text evidence="2">The sequence shown here is derived from an EMBL/GenBank/DDBJ whole genome shotgun (WGS) entry which is preliminary data.</text>
</comment>
<sequence length="356" mass="38169">MIGRVAGSAALAAVLTAGATGAAVHAAPKGEPRWRVQQGPAPRLVGSLNQIEFADERHGWAAGVEGPDNELALWKWNGRKWTRAKAGWGFVPAGLAVSGPRQAWATGVTLSAAHALHYNGKKWREVAFPGPGAPVDLAAAPDGTAVSVARNVFDGTNTVQRWKDGRWRPVKVPLPSGSSLAAVAAFSKREIWLGGSRRVGEDAYESLLLRWNGRKWRRIPLKGTSSQQSKAITKIVVDVPGKAWALRGSTKTKLLRWDGKKAGERGLPGGVGALTLTQDGAGGVWLLPYSRSDAKAAPYLRWSKGRWKSFTGPRRNGVVGLGDIELIPGTSRVVSVGGLQQQKPKEHKFPMLEAFR</sequence>
<feature type="chain" id="PRO_5045981389" evidence="1">
    <location>
        <begin position="27"/>
        <end position="356"/>
    </location>
</feature>
<keyword evidence="1" id="KW-0732">Signal</keyword>
<protein>
    <submittedName>
        <fullName evidence="2">Uncharacterized protein</fullName>
    </submittedName>
</protein>
<accession>A0ABP4CAE6</accession>